<dbReference type="GO" id="GO:0005829">
    <property type="term" value="C:cytosol"/>
    <property type="evidence" value="ECO:0007669"/>
    <property type="project" value="TreeGrafter"/>
</dbReference>
<name>A0A183DBF3_9BILA</name>
<protein>
    <submittedName>
        <fullName evidence="5">DUF3402 domain-containing protein</fullName>
    </submittedName>
</protein>
<feature type="domain" description="Far11/STRP C-terminal" evidence="2">
    <location>
        <begin position="1"/>
        <end position="279"/>
    </location>
</feature>
<dbReference type="GO" id="GO:0007010">
    <property type="term" value="P:cytoskeleton organization"/>
    <property type="evidence" value="ECO:0007669"/>
    <property type="project" value="TreeGrafter"/>
</dbReference>
<evidence type="ECO:0000313" key="5">
    <source>
        <dbReference type="WBParaSite" id="GPUH_0000605201-mRNA-1"/>
    </source>
</evidence>
<dbReference type="InterPro" id="IPR040185">
    <property type="entry name" value="Far11/STRP"/>
</dbReference>
<evidence type="ECO:0000313" key="3">
    <source>
        <dbReference type="EMBL" id="VDK53201.1"/>
    </source>
</evidence>
<keyword evidence="1" id="KW-1133">Transmembrane helix</keyword>
<keyword evidence="1" id="KW-0472">Membrane</keyword>
<organism evidence="5">
    <name type="scientific">Gongylonema pulchrum</name>
    <dbReference type="NCBI Taxonomy" id="637853"/>
    <lineage>
        <taxon>Eukaryota</taxon>
        <taxon>Metazoa</taxon>
        <taxon>Ecdysozoa</taxon>
        <taxon>Nematoda</taxon>
        <taxon>Chromadorea</taxon>
        <taxon>Rhabditida</taxon>
        <taxon>Spirurina</taxon>
        <taxon>Spiruromorpha</taxon>
        <taxon>Spiruroidea</taxon>
        <taxon>Gongylonematidae</taxon>
        <taxon>Gongylonema</taxon>
    </lineage>
</organism>
<dbReference type="OrthoDB" id="18234at2759"/>
<dbReference type="EMBL" id="UYRT01013601">
    <property type="protein sequence ID" value="VDK53201.1"/>
    <property type="molecule type" value="Genomic_DNA"/>
</dbReference>
<evidence type="ECO:0000256" key="1">
    <source>
        <dbReference type="SAM" id="Phobius"/>
    </source>
</evidence>
<keyword evidence="4" id="KW-1185">Reference proteome</keyword>
<accession>A0A183DBF3</accession>
<reference evidence="3 4" key="2">
    <citation type="submission" date="2018-11" db="EMBL/GenBank/DDBJ databases">
        <authorList>
            <consortium name="Pathogen Informatics"/>
        </authorList>
    </citation>
    <scope>NUCLEOTIDE SEQUENCE [LARGE SCALE GENOMIC DNA]</scope>
</reference>
<dbReference type="InterPro" id="IPR021819">
    <property type="entry name" value="Far11/STRP_C"/>
</dbReference>
<keyword evidence="1" id="KW-0812">Transmembrane</keyword>
<dbReference type="PANTHER" id="PTHR13239:SF4">
    <property type="entry name" value="AT25231P"/>
    <property type="match status" value="1"/>
</dbReference>
<proteinExistence type="predicted"/>
<gene>
    <name evidence="3" type="ORF">GPUH_LOCUS6045</name>
</gene>
<dbReference type="SMART" id="SM01293">
    <property type="entry name" value="DUF3402"/>
    <property type="match status" value="1"/>
</dbReference>
<dbReference type="WBParaSite" id="GPUH_0000605201-mRNA-1">
    <property type="protein sequence ID" value="GPUH_0000605201-mRNA-1"/>
    <property type="gene ID" value="GPUH_0000605201"/>
</dbReference>
<reference evidence="5" key="1">
    <citation type="submission" date="2016-06" db="UniProtKB">
        <authorList>
            <consortium name="WormBaseParasite"/>
        </authorList>
    </citation>
    <scope>IDENTIFICATION</scope>
</reference>
<dbReference type="Proteomes" id="UP000271098">
    <property type="component" value="Unassembled WGS sequence"/>
</dbReference>
<dbReference type="PANTHER" id="PTHR13239">
    <property type="entry name" value="PROTEIN REQUIRED FOR HYPHAL ANASTOMOSIS HAM-2"/>
    <property type="match status" value="1"/>
</dbReference>
<evidence type="ECO:0000259" key="2">
    <source>
        <dbReference type="SMART" id="SM01293"/>
    </source>
</evidence>
<sequence length="287" mass="32700">MTNAEKLYRMMLPNLSQYVIALLKVLLAAAPSSKAKSDAINILSDLLTPETDSNEVLSSSINLDSLHSNVLEQSVRVAIDINRHKEIMVKAASAILILLMKHFRLNHIYQFEYLGQNLVFANCIPLILKFLDQNMVRYVQSKHELPPYNYPRAPLYYARNHEEWPVFTADNLEEGDSQSPSYHLWRNVFSAINLLRVLNKLTKWKHPRTMMLVVFKSAPILKRSLRVKLVCCLFYASMRVCVCVCVCVLLAHASAVYLLVVLLHTCGLCTASKENITEIVIPKPLIF</sequence>
<feature type="transmembrane region" description="Helical" evidence="1">
    <location>
        <begin position="233"/>
        <end position="263"/>
    </location>
</feature>
<evidence type="ECO:0000313" key="4">
    <source>
        <dbReference type="Proteomes" id="UP000271098"/>
    </source>
</evidence>
<dbReference type="AlphaFoldDB" id="A0A183DBF3"/>
<dbReference type="Pfam" id="PF11882">
    <property type="entry name" value="DUF3402"/>
    <property type="match status" value="2"/>
</dbReference>